<feature type="region of interest" description="Disordered" evidence="1">
    <location>
        <begin position="127"/>
        <end position="155"/>
    </location>
</feature>
<evidence type="ECO:0000313" key="2">
    <source>
        <dbReference type="EMBL" id="KAF2755006.1"/>
    </source>
</evidence>
<reference evidence="2" key="1">
    <citation type="journal article" date="2020" name="Stud. Mycol.">
        <title>101 Dothideomycetes genomes: a test case for predicting lifestyles and emergence of pathogens.</title>
        <authorList>
            <person name="Haridas S."/>
            <person name="Albert R."/>
            <person name="Binder M."/>
            <person name="Bloem J."/>
            <person name="Labutti K."/>
            <person name="Salamov A."/>
            <person name="Andreopoulos B."/>
            <person name="Baker S."/>
            <person name="Barry K."/>
            <person name="Bills G."/>
            <person name="Bluhm B."/>
            <person name="Cannon C."/>
            <person name="Castanera R."/>
            <person name="Culley D."/>
            <person name="Daum C."/>
            <person name="Ezra D."/>
            <person name="Gonzalez J."/>
            <person name="Henrissat B."/>
            <person name="Kuo A."/>
            <person name="Liang C."/>
            <person name="Lipzen A."/>
            <person name="Lutzoni F."/>
            <person name="Magnuson J."/>
            <person name="Mondo S."/>
            <person name="Nolan M."/>
            <person name="Ohm R."/>
            <person name="Pangilinan J."/>
            <person name="Park H.-J."/>
            <person name="Ramirez L."/>
            <person name="Alfaro M."/>
            <person name="Sun H."/>
            <person name="Tritt A."/>
            <person name="Yoshinaga Y."/>
            <person name="Zwiers L.-H."/>
            <person name="Turgeon B."/>
            <person name="Goodwin S."/>
            <person name="Spatafora J."/>
            <person name="Crous P."/>
            <person name="Grigoriev I."/>
        </authorList>
    </citation>
    <scope>NUCLEOTIDE SEQUENCE</scope>
    <source>
        <strain evidence="2">CBS 121739</strain>
    </source>
</reference>
<dbReference type="GeneID" id="54480111"/>
<dbReference type="EMBL" id="ML996578">
    <property type="protein sequence ID" value="KAF2755006.1"/>
    <property type="molecule type" value="Genomic_DNA"/>
</dbReference>
<evidence type="ECO:0000256" key="1">
    <source>
        <dbReference type="SAM" id="MobiDB-lite"/>
    </source>
</evidence>
<dbReference type="AlphaFoldDB" id="A0A6A6VYT9"/>
<dbReference type="RefSeq" id="XP_033597457.1">
    <property type="nucleotide sequence ID" value="XM_033739057.1"/>
</dbReference>
<evidence type="ECO:0000313" key="3">
    <source>
        <dbReference type="Proteomes" id="UP000799437"/>
    </source>
</evidence>
<gene>
    <name evidence="2" type="ORF">EJ05DRAFT_118811</name>
</gene>
<name>A0A6A6VYT9_9PEZI</name>
<accession>A0A6A6VYT9</accession>
<protein>
    <submittedName>
        <fullName evidence="2">Uncharacterized protein</fullName>
    </submittedName>
</protein>
<dbReference type="Proteomes" id="UP000799437">
    <property type="component" value="Unassembled WGS sequence"/>
</dbReference>
<keyword evidence="3" id="KW-1185">Reference proteome</keyword>
<sequence>MQQGEDDVDRSGVLATHINNDVSNKPSSKSLILCTQLHRTSTIIITTSAHSKCSRWWGPGQKSRWMSANHVDLLPVLKHLTSDSARPRLPLIVSPHSVSATDVHLDILLRCITGRVKDLQVRRDASPLHTGPSLVSQAGFSRHMTPAWPKGSDLP</sequence>
<proteinExistence type="predicted"/>
<organism evidence="2 3">
    <name type="scientific">Pseudovirgaria hyperparasitica</name>
    <dbReference type="NCBI Taxonomy" id="470096"/>
    <lineage>
        <taxon>Eukaryota</taxon>
        <taxon>Fungi</taxon>
        <taxon>Dikarya</taxon>
        <taxon>Ascomycota</taxon>
        <taxon>Pezizomycotina</taxon>
        <taxon>Dothideomycetes</taxon>
        <taxon>Dothideomycetes incertae sedis</taxon>
        <taxon>Acrospermales</taxon>
        <taxon>Acrospermaceae</taxon>
        <taxon>Pseudovirgaria</taxon>
    </lineage>
</organism>